<dbReference type="Proteomes" id="UP000632289">
    <property type="component" value="Unassembled WGS sequence"/>
</dbReference>
<evidence type="ECO:0000313" key="5">
    <source>
        <dbReference type="Proteomes" id="UP000632289"/>
    </source>
</evidence>
<evidence type="ECO:0000256" key="2">
    <source>
        <dbReference type="SAM" id="MobiDB-lite"/>
    </source>
</evidence>
<protein>
    <submittedName>
        <fullName evidence="4">ComF family protein</fullName>
    </submittedName>
</protein>
<dbReference type="PANTHER" id="PTHR47505">
    <property type="entry name" value="DNA UTILIZATION PROTEIN YHGH"/>
    <property type="match status" value="1"/>
</dbReference>
<feature type="domain" description="Phosphoribosyltransferase" evidence="3">
    <location>
        <begin position="201"/>
        <end position="239"/>
    </location>
</feature>
<dbReference type="EMBL" id="JACXYU010000001">
    <property type="protein sequence ID" value="MBD3930968.1"/>
    <property type="molecule type" value="Genomic_DNA"/>
</dbReference>
<gene>
    <name evidence="4" type="ORF">IF129_05250</name>
</gene>
<dbReference type="InterPro" id="IPR000836">
    <property type="entry name" value="PRTase_dom"/>
</dbReference>
<dbReference type="AlphaFoldDB" id="A0A927EX16"/>
<dbReference type="Pfam" id="PF00156">
    <property type="entry name" value="Pribosyltran"/>
    <property type="match status" value="1"/>
</dbReference>
<dbReference type="InterPro" id="IPR029057">
    <property type="entry name" value="PRTase-like"/>
</dbReference>
<sequence length="262" mass="26903">MRGMWWQELVDLVLSAECAGCGTARTGLCAPCRAVVEAGPVRRVRPGGAARARSGLPPVYAAGLYVDEVRAVLLAHKERGALRLAAPLGRALARAARVPVAAHAGRAGAGPPSGGGPWLLVPVPSARRAVAARGHDPVRRLAGSAVAELRRSGTPARLLPVLRRRRDVADQAGLGPRQRRSNLDGALTVPPTAARLLGRGPVVVVDDLMTTGATLSEAARALSAAGATVTGAAVVAVAPTPGSRHSRMHDRGAAGHGIAYRR</sequence>
<name>A0A927EX16_9ACTN</name>
<dbReference type="RefSeq" id="WP_191208297.1">
    <property type="nucleotide sequence ID" value="NZ_BAABKL010000039.1"/>
</dbReference>
<comment type="caution">
    <text evidence="4">The sequence shown here is derived from an EMBL/GenBank/DDBJ whole genome shotgun (WGS) entry which is preliminary data.</text>
</comment>
<proteinExistence type="inferred from homology"/>
<feature type="region of interest" description="Disordered" evidence="2">
    <location>
        <begin position="240"/>
        <end position="262"/>
    </location>
</feature>
<evidence type="ECO:0000259" key="3">
    <source>
        <dbReference type="Pfam" id="PF00156"/>
    </source>
</evidence>
<organism evidence="4 5">
    <name type="scientific">Streptomyces chumphonensis</name>
    <dbReference type="NCBI Taxonomy" id="1214925"/>
    <lineage>
        <taxon>Bacteria</taxon>
        <taxon>Bacillati</taxon>
        <taxon>Actinomycetota</taxon>
        <taxon>Actinomycetes</taxon>
        <taxon>Kitasatosporales</taxon>
        <taxon>Streptomycetaceae</taxon>
        <taxon>Streptomyces</taxon>
    </lineage>
</organism>
<evidence type="ECO:0000313" key="4">
    <source>
        <dbReference type="EMBL" id="MBD3930968.1"/>
    </source>
</evidence>
<keyword evidence="5" id="KW-1185">Reference proteome</keyword>
<dbReference type="SUPFAM" id="SSF53271">
    <property type="entry name" value="PRTase-like"/>
    <property type="match status" value="1"/>
</dbReference>
<evidence type="ECO:0000256" key="1">
    <source>
        <dbReference type="ARBA" id="ARBA00008007"/>
    </source>
</evidence>
<dbReference type="PANTHER" id="PTHR47505:SF1">
    <property type="entry name" value="DNA UTILIZATION PROTEIN YHGH"/>
    <property type="match status" value="1"/>
</dbReference>
<dbReference type="Gene3D" id="3.40.50.2020">
    <property type="match status" value="1"/>
</dbReference>
<reference evidence="4" key="1">
    <citation type="submission" date="2020-09" db="EMBL/GenBank/DDBJ databases">
        <title>Secondary metabolite and genome analysis of marine Streptomyces chumphonensis KK1-2T.</title>
        <authorList>
            <person name="Phongsopitanun W."/>
            <person name="Kanchanasin P."/>
            <person name="Pittayakhajonwut P."/>
            <person name="Suwanborirux K."/>
            <person name="Tanasupawat S."/>
        </authorList>
    </citation>
    <scope>NUCLEOTIDE SEQUENCE</scope>
    <source>
        <strain evidence="4">KK1-2</strain>
    </source>
</reference>
<accession>A0A927EX16</accession>
<comment type="similarity">
    <text evidence="1">Belongs to the ComF/GntX family.</text>
</comment>
<dbReference type="InterPro" id="IPR051910">
    <property type="entry name" value="ComF/GntX_DNA_util-trans"/>
</dbReference>